<dbReference type="InterPro" id="IPR002744">
    <property type="entry name" value="MIP18-like"/>
</dbReference>
<dbReference type="RefSeq" id="WP_178138709.1">
    <property type="nucleotide sequence ID" value="NZ_FQUL01000010.1"/>
</dbReference>
<evidence type="ECO:0000259" key="2">
    <source>
        <dbReference type="Pfam" id="PF23451"/>
    </source>
</evidence>
<keyword evidence="4" id="KW-1185">Reference proteome</keyword>
<dbReference type="Pfam" id="PF23451">
    <property type="entry name" value="Zn_ribbon_PaaD"/>
    <property type="match status" value="1"/>
</dbReference>
<evidence type="ECO:0000313" key="3">
    <source>
        <dbReference type="EMBL" id="SHE56038.1"/>
    </source>
</evidence>
<dbReference type="PANTHER" id="PTHR42831:SF3">
    <property type="entry name" value="1,2-PHENYLACETYL-COA EPOXIDASE, SUBUNIT D-RELATED"/>
    <property type="match status" value="1"/>
</dbReference>
<dbReference type="InterPro" id="IPR052339">
    <property type="entry name" value="Fe-S_Maturation_MIP18"/>
</dbReference>
<gene>
    <name evidence="3" type="ORF">SAMN02745225_00974</name>
</gene>
<feature type="domain" description="MIP18 family-like" evidence="1">
    <location>
        <begin position="5"/>
        <end position="77"/>
    </location>
</feature>
<dbReference type="AlphaFoldDB" id="A0A1M4UHB0"/>
<evidence type="ECO:0000313" key="4">
    <source>
        <dbReference type="Proteomes" id="UP000184295"/>
    </source>
</evidence>
<reference evidence="4" key="1">
    <citation type="submission" date="2016-11" db="EMBL/GenBank/DDBJ databases">
        <authorList>
            <person name="Varghese N."/>
            <person name="Submissions S."/>
        </authorList>
    </citation>
    <scope>NUCLEOTIDE SEQUENCE [LARGE SCALE GENOMIC DNA]</scope>
    <source>
        <strain evidence="4">DSM 19514</strain>
    </source>
</reference>
<dbReference type="Gene3D" id="3.30.300.130">
    <property type="entry name" value="Fe-S cluster assembly (FSCA)"/>
    <property type="match status" value="1"/>
</dbReference>
<dbReference type="STRING" id="1121881.SAMN02745225_00974"/>
<organism evidence="3 4">
    <name type="scientific">Ferrithrix thermotolerans DSM 19514</name>
    <dbReference type="NCBI Taxonomy" id="1121881"/>
    <lineage>
        <taxon>Bacteria</taxon>
        <taxon>Bacillati</taxon>
        <taxon>Actinomycetota</taxon>
        <taxon>Acidimicrobiia</taxon>
        <taxon>Acidimicrobiales</taxon>
        <taxon>Acidimicrobiaceae</taxon>
        <taxon>Ferrithrix</taxon>
    </lineage>
</organism>
<dbReference type="InterPro" id="IPR034904">
    <property type="entry name" value="FSCA_dom_sf"/>
</dbReference>
<proteinExistence type="predicted"/>
<dbReference type="EMBL" id="FQUL01000010">
    <property type="protein sequence ID" value="SHE56038.1"/>
    <property type="molecule type" value="Genomic_DNA"/>
</dbReference>
<dbReference type="Pfam" id="PF01883">
    <property type="entry name" value="FeS_assembly_P"/>
    <property type="match status" value="1"/>
</dbReference>
<feature type="domain" description="PaaD zinc beta ribbon" evidence="2">
    <location>
        <begin position="124"/>
        <end position="167"/>
    </location>
</feature>
<dbReference type="NCBIfam" id="TIGR02159">
    <property type="entry name" value="PA_CoA_Oxy4"/>
    <property type="match status" value="1"/>
</dbReference>
<sequence length="169" mass="19315">MTVTKEAVLELLEQVDDPEIPGLSIVDLAMVRNINVRSDSIEIEITPTYSGCPAIEAIVEEIQRVIEAYVGRDRTVRVTKVLSPPWTTQWLSHKARKRLSEQMIVPPRPVVISHPRRRYYIEDSPDDSIPCPHCKSPNTQEISRFGSTGCKALYRCESCQEPFEYMKEI</sequence>
<evidence type="ECO:0000259" key="1">
    <source>
        <dbReference type="Pfam" id="PF01883"/>
    </source>
</evidence>
<name>A0A1M4UHB0_9ACTN</name>
<dbReference type="SUPFAM" id="SSF117916">
    <property type="entry name" value="Fe-S cluster assembly (FSCA) domain-like"/>
    <property type="match status" value="1"/>
</dbReference>
<dbReference type="InterPro" id="IPR056572">
    <property type="entry name" value="Zn_ribbon_PaaD"/>
</dbReference>
<dbReference type="InterPro" id="IPR011883">
    <property type="entry name" value="PaaD-like"/>
</dbReference>
<dbReference type="PANTHER" id="PTHR42831">
    <property type="entry name" value="FE-S PROTEIN MATURATION AUXILIARY FACTOR YITW"/>
    <property type="match status" value="1"/>
</dbReference>
<protein>
    <submittedName>
        <fullName evidence="3">Ring-1,2-phenylacetyl-CoA epoxidase subunit PaaD</fullName>
    </submittedName>
</protein>
<accession>A0A1M4UHB0</accession>
<dbReference type="Proteomes" id="UP000184295">
    <property type="component" value="Unassembled WGS sequence"/>
</dbReference>